<keyword evidence="3" id="KW-0406">Ion transport</keyword>
<reference evidence="6" key="2">
    <citation type="submission" date="2025-08" db="UniProtKB">
        <authorList>
            <consortium name="RefSeq"/>
        </authorList>
    </citation>
    <scope>IDENTIFICATION</scope>
</reference>
<dbReference type="Gene3D" id="6.10.250.1620">
    <property type="match status" value="1"/>
</dbReference>
<evidence type="ECO:0000256" key="1">
    <source>
        <dbReference type="ARBA" id="ARBA00005901"/>
    </source>
</evidence>
<evidence type="ECO:0000313" key="6">
    <source>
        <dbReference type="RefSeq" id="XP_008239916.1"/>
    </source>
</evidence>
<dbReference type="PANTHER" id="PTHR45715">
    <property type="entry name" value="ATPASE H+-TRANSPORTING V1 SUBUNIT E1A-RELATED"/>
    <property type="match status" value="1"/>
</dbReference>
<name>A0ABM0PI25_PRUMU</name>
<proteinExistence type="inferred from homology"/>
<reference evidence="5" key="1">
    <citation type="journal article" date="2012" name="Nat. Commun.">
        <title>The genome of Prunus mume.</title>
        <authorList>
            <person name="Zhang Q."/>
            <person name="Chen W."/>
            <person name="Sun L."/>
            <person name="Zhao F."/>
            <person name="Huang B."/>
            <person name="Yang W."/>
            <person name="Tao Y."/>
            <person name="Wang J."/>
            <person name="Yuan Z."/>
            <person name="Fan G."/>
            <person name="Xing Z."/>
            <person name="Han C."/>
            <person name="Pan H."/>
            <person name="Zhong X."/>
            <person name="Shi W."/>
            <person name="Liang X."/>
            <person name="Du D."/>
            <person name="Sun F."/>
            <person name="Xu Z."/>
            <person name="Hao R."/>
            <person name="Lv T."/>
            <person name="Lv Y."/>
            <person name="Zheng Z."/>
            <person name="Sun M."/>
            <person name="Luo L."/>
            <person name="Cai M."/>
            <person name="Gao Y."/>
            <person name="Wang J."/>
            <person name="Yin Y."/>
            <person name="Xu X."/>
            <person name="Cheng T."/>
            <person name="Wang J."/>
        </authorList>
    </citation>
    <scope>NUCLEOTIDE SEQUENCE [LARGE SCALE GENOMIC DNA]</scope>
</reference>
<evidence type="ECO:0000256" key="4">
    <source>
        <dbReference type="SAM" id="MobiDB-lite"/>
    </source>
</evidence>
<keyword evidence="5" id="KW-1185">Reference proteome</keyword>
<organism evidence="5 6">
    <name type="scientific">Prunus mume</name>
    <name type="common">Japanese apricot</name>
    <name type="synonym">Armeniaca mume</name>
    <dbReference type="NCBI Taxonomy" id="102107"/>
    <lineage>
        <taxon>Eukaryota</taxon>
        <taxon>Viridiplantae</taxon>
        <taxon>Streptophyta</taxon>
        <taxon>Embryophyta</taxon>
        <taxon>Tracheophyta</taxon>
        <taxon>Spermatophyta</taxon>
        <taxon>Magnoliopsida</taxon>
        <taxon>eudicotyledons</taxon>
        <taxon>Gunneridae</taxon>
        <taxon>Pentapetalae</taxon>
        <taxon>rosids</taxon>
        <taxon>fabids</taxon>
        <taxon>Rosales</taxon>
        <taxon>Rosaceae</taxon>
        <taxon>Amygdaloideae</taxon>
        <taxon>Amygdaleae</taxon>
        <taxon>Prunus</taxon>
    </lineage>
</organism>
<sequence length="124" mass="14291">MLSLLSKSNEWISLFLSYQPLNPSDADVSKEIQHMVRFIRQEADEKANEIAVSAEEAHTGLRAKLDKEHLDLEVLRYMKATWMRRLKYWGEVIERREGAAEGNNELDKGGREGTVERDCELNKG</sequence>
<dbReference type="GeneID" id="103338483"/>
<evidence type="ECO:0000256" key="2">
    <source>
        <dbReference type="ARBA" id="ARBA00022448"/>
    </source>
</evidence>
<keyword evidence="2" id="KW-0813">Transport</keyword>
<feature type="region of interest" description="Disordered" evidence="4">
    <location>
        <begin position="99"/>
        <end position="124"/>
    </location>
</feature>
<evidence type="ECO:0000313" key="5">
    <source>
        <dbReference type="Proteomes" id="UP000694861"/>
    </source>
</evidence>
<protein>
    <submittedName>
        <fullName evidence="6">V-type proton ATPase subunit E-like isoform X1</fullName>
    </submittedName>
</protein>
<comment type="similarity">
    <text evidence="1">Belongs to the V-ATPase E subunit family.</text>
</comment>
<dbReference type="InterPro" id="IPR002842">
    <property type="entry name" value="ATPase_V1_Esu"/>
</dbReference>
<dbReference type="Proteomes" id="UP000694861">
    <property type="component" value="Linkage group LG7"/>
</dbReference>
<accession>A0ABM0PI25</accession>
<gene>
    <name evidence="6" type="primary">LOC103338483</name>
</gene>
<evidence type="ECO:0000256" key="3">
    <source>
        <dbReference type="ARBA" id="ARBA00023065"/>
    </source>
</evidence>
<dbReference type="RefSeq" id="XP_008239916.1">
    <property type="nucleotide sequence ID" value="XM_008241694.2"/>
</dbReference>